<evidence type="ECO:0000313" key="4">
    <source>
        <dbReference type="RefSeq" id="XP_034239003.1"/>
    </source>
</evidence>
<feature type="region of interest" description="Disordered" evidence="1">
    <location>
        <begin position="84"/>
        <end position="103"/>
    </location>
</feature>
<evidence type="ECO:0000256" key="1">
    <source>
        <dbReference type="SAM" id="MobiDB-lite"/>
    </source>
</evidence>
<accession>A0A6P8YGX8</accession>
<feature type="compositionally biased region" description="Basic and acidic residues" evidence="1">
    <location>
        <begin position="209"/>
        <end position="247"/>
    </location>
</feature>
<feature type="transmembrane region" description="Helical" evidence="2">
    <location>
        <begin position="110"/>
        <end position="129"/>
    </location>
</feature>
<name>A0A6P8YGX8_THRPL</name>
<keyword evidence="2" id="KW-1133">Transmembrane helix</keyword>
<feature type="region of interest" description="Disordered" evidence="1">
    <location>
        <begin position="1062"/>
        <end position="1102"/>
    </location>
</feature>
<feature type="region of interest" description="Disordered" evidence="1">
    <location>
        <begin position="1133"/>
        <end position="1163"/>
    </location>
</feature>
<feature type="compositionally biased region" description="Acidic residues" evidence="1">
    <location>
        <begin position="177"/>
        <end position="194"/>
    </location>
</feature>
<protein>
    <submittedName>
        <fullName evidence="4">Uncharacterized protein LOC117643925</fullName>
    </submittedName>
</protein>
<feature type="compositionally biased region" description="Acidic residues" evidence="1">
    <location>
        <begin position="989"/>
        <end position="1010"/>
    </location>
</feature>
<evidence type="ECO:0000313" key="3">
    <source>
        <dbReference type="Proteomes" id="UP000515158"/>
    </source>
</evidence>
<feature type="compositionally biased region" description="Basic and acidic residues" evidence="1">
    <location>
        <begin position="963"/>
        <end position="988"/>
    </location>
</feature>
<feature type="region of interest" description="Disordered" evidence="1">
    <location>
        <begin position="138"/>
        <end position="347"/>
    </location>
</feature>
<feature type="region of interest" description="Disordered" evidence="1">
    <location>
        <begin position="957"/>
        <end position="1048"/>
    </location>
</feature>
<keyword evidence="2" id="KW-0812">Transmembrane</keyword>
<sequence length="1186" mass="128805">MSPQDAFTLHCLDCLVGSGLNHSKPTVQKHYVVPIREKAQEEGRGIGLMHTSERVRNLVLKGGFPVDILAGAFSPPEFKEFVAKEWSSGRPGRTTDSHGVKDTPRHATRWAVFAVLAAMLTLFICLLFVDFTQTARSPSRRAGHDEPAREPGQPGHPGAGLGVGESSDEAAHHQDDVVEDDLERQYGAEDEPEEYLTRRDDVEDEPEDYLARRDDVEDASDDHLARQMDAEDEPAHGTVDEDHGHTEDAEDYGGGQRDEDYYDAPPTGRAYRSLAVDHAGDTDVEPPSAPSGNDGDVQGREVNIVEPQGGEESPHDEEGVEVSTEPPPYAAPLSAEDRSDDGQPDDAVALPYHVGLDVNWPRADEPLQQQRARERWLERMQEELQSSLKAARRHQDLQRRNGVFAELGTIQGEQMVLPHYTVQDNLGPVLFPASTKQHQQQLDVSGTHFVPKKLMKLMVSLQGGGNKPWAFPQQVSQAPNQYLVVNNKGVVIPHSVNFPDIVKTANFPQLQPYRNPHSSSNKHLQDVANYLKSKGYVVGGRRPYAWSGAALKKAAKVTGVYGGQQMQQAVPQEAFPFPRPEPYVNDMAFMDSAESMERPGPDSHYNGHAYVADPFHPYKPSDPTEINHMASAMDSEVSASASSESVRHSGFVDEVGEPFAPAGRPALPGLPGLAVPPGRFARHRHPFLQPGGPQYTEATFKPLGPDTAASTTPAASDAAWRGAAGKSVPPLSVMLEIFPMGQAKANDGAATVMWNNLPVAALRPVVRRPPSVTAQQAVAQHVAAQHAAQHAVAHQAESSLRRPVALPFDPMSLAAASPVASSASSGANRFPVLMQGQLSAGNGQPFGVTLSGLQGLQSLAGMPMLDSKHKMVVHLNFYPKKSVSLPMRFRDSGTSDNIGQGASILQGGTFAQRRQSVPEDQAADPLGSVAVDLAPLLQSLPPDMQGHLMAILQTYQRAAPAKDTVRDAVRDGGRDGGRDGLRDARSDEYLDEDSDVDSSGESAEEYDDEALLGGRRPKTKDQRPVPRTAGGVDAEPSFNSVEDSGEVPSVPQHVADWLAASAPKKTAKAEQTPAAAKDSGSYFDVQEDADKDDSVEDTTQPAITDEEAAKANKRFMEEVEEALRDRMTLWRHWKQMQQQQKGSKWKRKKTPPRTQRDSLAYSDAVDDVVSLAEGASSAVPKNHRLN</sequence>
<reference evidence="4" key="1">
    <citation type="submission" date="2025-08" db="UniProtKB">
        <authorList>
            <consortium name="RefSeq"/>
        </authorList>
    </citation>
    <scope>IDENTIFICATION</scope>
    <source>
        <tissue evidence="4">Total insect</tissue>
    </source>
</reference>
<keyword evidence="3" id="KW-1185">Reference proteome</keyword>
<dbReference type="RefSeq" id="XP_034239003.1">
    <property type="nucleotide sequence ID" value="XM_034383112.1"/>
</dbReference>
<organism evidence="4">
    <name type="scientific">Thrips palmi</name>
    <name type="common">Melon thrips</name>
    <dbReference type="NCBI Taxonomy" id="161013"/>
    <lineage>
        <taxon>Eukaryota</taxon>
        <taxon>Metazoa</taxon>
        <taxon>Ecdysozoa</taxon>
        <taxon>Arthropoda</taxon>
        <taxon>Hexapoda</taxon>
        <taxon>Insecta</taxon>
        <taxon>Pterygota</taxon>
        <taxon>Neoptera</taxon>
        <taxon>Paraneoptera</taxon>
        <taxon>Thysanoptera</taxon>
        <taxon>Terebrantia</taxon>
        <taxon>Thripoidea</taxon>
        <taxon>Thripidae</taxon>
        <taxon>Thrips</taxon>
    </lineage>
</organism>
<evidence type="ECO:0000256" key="2">
    <source>
        <dbReference type="SAM" id="Phobius"/>
    </source>
</evidence>
<dbReference type="OrthoDB" id="45313at2759"/>
<feature type="compositionally biased region" description="Basic and acidic residues" evidence="1">
    <location>
        <begin position="93"/>
        <end position="103"/>
    </location>
</feature>
<dbReference type="GeneID" id="117643925"/>
<gene>
    <name evidence="4" type="primary">LOC117643925</name>
</gene>
<proteinExistence type="predicted"/>
<dbReference type="AlphaFoldDB" id="A0A6P8YGX8"/>
<feature type="compositionally biased region" description="Acidic residues" evidence="1">
    <location>
        <begin position="1085"/>
        <end position="1096"/>
    </location>
</feature>
<dbReference type="InParanoid" id="A0A6P8YGX8"/>
<dbReference type="KEGG" id="tpal:117643925"/>
<keyword evidence="2" id="KW-0472">Membrane</keyword>
<dbReference type="Proteomes" id="UP000515158">
    <property type="component" value="Unplaced"/>
</dbReference>